<name>A0A3A9W9M9_9ACTN</name>
<dbReference type="EMBL" id="RBDY01000007">
    <property type="protein sequence ID" value="RKN23269.1"/>
    <property type="molecule type" value="Genomic_DNA"/>
</dbReference>
<dbReference type="Pfam" id="PF02604">
    <property type="entry name" value="PhdYeFM_antitox"/>
    <property type="match status" value="1"/>
</dbReference>
<dbReference type="Proteomes" id="UP000268652">
    <property type="component" value="Unassembled WGS sequence"/>
</dbReference>
<dbReference type="PANTHER" id="PTHR33713">
    <property type="entry name" value="ANTITOXIN YAFN-RELATED"/>
    <property type="match status" value="1"/>
</dbReference>
<evidence type="ECO:0000313" key="7">
    <source>
        <dbReference type="Proteomes" id="UP000275024"/>
    </source>
</evidence>
<evidence type="ECO:0000256" key="2">
    <source>
        <dbReference type="RuleBase" id="RU362080"/>
    </source>
</evidence>
<dbReference type="EMBL" id="RBDX01000007">
    <property type="protein sequence ID" value="RKN09590.1"/>
    <property type="molecule type" value="Genomic_DNA"/>
</dbReference>
<dbReference type="PANTHER" id="PTHR33713:SF10">
    <property type="entry name" value="ANTITOXIN YAFN"/>
    <property type="match status" value="1"/>
</dbReference>
<evidence type="ECO:0000256" key="1">
    <source>
        <dbReference type="ARBA" id="ARBA00009981"/>
    </source>
</evidence>
<dbReference type="SUPFAM" id="SSF143120">
    <property type="entry name" value="YefM-like"/>
    <property type="match status" value="1"/>
</dbReference>
<dbReference type="InterPro" id="IPR036165">
    <property type="entry name" value="YefM-like_sf"/>
</dbReference>
<dbReference type="InterPro" id="IPR006442">
    <property type="entry name" value="Antitoxin_Phd/YefM"/>
</dbReference>
<dbReference type="Gene3D" id="3.40.1620.10">
    <property type="entry name" value="YefM-like domain"/>
    <property type="match status" value="1"/>
</dbReference>
<reference evidence="6 7" key="1">
    <citation type="submission" date="2018-09" db="EMBL/GenBank/DDBJ databases">
        <title>Streptomyces sp. nov. DS1-2, an endophytic actinomycete isolated from roots of Dendrobium scabrilingue.</title>
        <authorList>
            <person name="Kuncharoen N."/>
            <person name="Kudo T."/>
            <person name="Ohkuma M."/>
            <person name="Yuki M."/>
            <person name="Tanasupawat S."/>
        </authorList>
    </citation>
    <scope>NUCLEOTIDE SEQUENCE [LARGE SCALE GENOMIC DNA]</scope>
    <source>
        <strain evidence="4 7">AZ1-7</strain>
        <strain evidence="5 6">DS1-2</strain>
    </source>
</reference>
<comment type="function">
    <text evidence="2">Antitoxin component of a type II toxin-antitoxin (TA) system.</text>
</comment>
<feature type="compositionally biased region" description="Basic and acidic residues" evidence="3">
    <location>
        <begin position="59"/>
        <end position="81"/>
    </location>
</feature>
<proteinExistence type="inferred from homology"/>
<gene>
    <name evidence="5" type="ORF">D7318_12165</name>
    <name evidence="4" type="ORF">D7319_10985</name>
</gene>
<comment type="similarity">
    <text evidence="1 2">Belongs to the phD/YefM antitoxin family.</text>
</comment>
<evidence type="ECO:0000313" key="4">
    <source>
        <dbReference type="EMBL" id="RKN09590.1"/>
    </source>
</evidence>
<dbReference type="AlphaFoldDB" id="A0A3A9W9M9"/>
<organism evidence="4 7">
    <name type="scientific">Streptomyces radicis</name>
    <dbReference type="NCBI Taxonomy" id="1750517"/>
    <lineage>
        <taxon>Bacteria</taxon>
        <taxon>Bacillati</taxon>
        <taxon>Actinomycetota</taxon>
        <taxon>Actinomycetes</taxon>
        <taxon>Kitasatosporales</taxon>
        <taxon>Streptomycetaceae</taxon>
        <taxon>Streptomyces</taxon>
    </lineage>
</organism>
<evidence type="ECO:0000313" key="6">
    <source>
        <dbReference type="Proteomes" id="UP000268652"/>
    </source>
</evidence>
<keyword evidence="6" id="KW-1185">Reference proteome</keyword>
<sequence>MVDISYSIVEARARLGAIAREVCATREPVAITDHGRTVAVLVSPADALELEEARALAAHRERQARGEDAGVPHEEAYRRIFGEGGAFRQDRPRRGETGLRGRRPPRR</sequence>
<dbReference type="Proteomes" id="UP000275024">
    <property type="component" value="Unassembled WGS sequence"/>
</dbReference>
<comment type="caution">
    <text evidence="4">The sequence shown here is derived from an EMBL/GenBank/DDBJ whole genome shotgun (WGS) entry which is preliminary data.</text>
</comment>
<dbReference type="RefSeq" id="WP_120696957.1">
    <property type="nucleotide sequence ID" value="NZ_RBDX01000007.1"/>
</dbReference>
<dbReference type="OrthoDB" id="488160at2"/>
<feature type="compositionally biased region" description="Basic and acidic residues" evidence="3">
    <location>
        <begin position="88"/>
        <end position="99"/>
    </location>
</feature>
<protein>
    <recommendedName>
        <fullName evidence="2">Antitoxin</fullName>
    </recommendedName>
</protein>
<evidence type="ECO:0000256" key="3">
    <source>
        <dbReference type="SAM" id="MobiDB-lite"/>
    </source>
</evidence>
<evidence type="ECO:0000313" key="5">
    <source>
        <dbReference type="EMBL" id="RKN23269.1"/>
    </source>
</evidence>
<dbReference type="NCBIfam" id="TIGR01552">
    <property type="entry name" value="phd_fam"/>
    <property type="match status" value="1"/>
</dbReference>
<feature type="region of interest" description="Disordered" evidence="3">
    <location>
        <begin position="59"/>
        <end position="107"/>
    </location>
</feature>
<accession>A0A3A9W9M9</accession>
<dbReference type="InterPro" id="IPR051405">
    <property type="entry name" value="phD/YefM_antitoxin"/>
</dbReference>